<comment type="similarity">
    <text evidence="1">Belongs to the polysaccharide synthase family.</text>
</comment>
<organism evidence="4 5">
    <name type="scientific">Winogradskyella echinorum</name>
    <dbReference type="NCBI Taxonomy" id="538189"/>
    <lineage>
        <taxon>Bacteria</taxon>
        <taxon>Pseudomonadati</taxon>
        <taxon>Bacteroidota</taxon>
        <taxon>Flavobacteriia</taxon>
        <taxon>Flavobacteriales</taxon>
        <taxon>Flavobacteriaceae</taxon>
        <taxon>Winogradskyella</taxon>
    </lineage>
</organism>
<protein>
    <submittedName>
        <fullName evidence="4">Polysaccharide biosynthesis protein</fullName>
    </submittedName>
</protein>
<feature type="transmembrane region" description="Helical" evidence="2">
    <location>
        <begin position="83"/>
        <end position="104"/>
    </location>
</feature>
<dbReference type="EMBL" id="JACOME010000002">
    <property type="protein sequence ID" value="MBC3846212.1"/>
    <property type="molecule type" value="Genomic_DNA"/>
</dbReference>
<name>A0ABR6Y0G1_9FLAO</name>
<feature type="transmembrane region" description="Helical" evidence="2">
    <location>
        <begin position="47"/>
        <end position="71"/>
    </location>
</feature>
<keyword evidence="2" id="KW-0812">Transmembrane</keyword>
<dbReference type="SUPFAM" id="SSF51735">
    <property type="entry name" value="NAD(P)-binding Rossmann-fold domains"/>
    <property type="match status" value="2"/>
</dbReference>
<dbReference type="Gene3D" id="3.40.50.720">
    <property type="entry name" value="NAD(P)-binding Rossmann-like Domain"/>
    <property type="match status" value="2"/>
</dbReference>
<dbReference type="CDD" id="cd05237">
    <property type="entry name" value="UDP_invert_4-6DH_SDR_e"/>
    <property type="match status" value="1"/>
</dbReference>
<keyword evidence="5" id="KW-1185">Reference proteome</keyword>
<evidence type="ECO:0000259" key="3">
    <source>
        <dbReference type="Pfam" id="PF02719"/>
    </source>
</evidence>
<dbReference type="Pfam" id="PF13727">
    <property type="entry name" value="CoA_binding_3"/>
    <property type="match status" value="1"/>
</dbReference>
<dbReference type="InterPro" id="IPR036291">
    <property type="entry name" value="NAD(P)-bd_dom_sf"/>
</dbReference>
<dbReference type="Pfam" id="PF02719">
    <property type="entry name" value="Polysacc_synt_2"/>
    <property type="match status" value="1"/>
</dbReference>
<proteinExistence type="inferred from homology"/>
<reference evidence="4 5" key="1">
    <citation type="submission" date="2020-08" db="EMBL/GenBank/DDBJ databases">
        <title>Winogradskyella ouciana sp. nov., isolated from the hadal seawater of the Mariana Trench.</title>
        <authorList>
            <person name="He X."/>
        </authorList>
    </citation>
    <scope>NUCLEOTIDE SEQUENCE [LARGE SCALE GENOMIC DNA]</scope>
    <source>
        <strain evidence="4 5">KCTC 22026</strain>
    </source>
</reference>
<comment type="caution">
    <text evidence="4">The sequence shown here is derived from an EMBL/GenBank/DDBJ whole genome shotgun (WGS) entry which is preliminary data.</text>
</comment>
<evidence type="ECO:0000256" key="1">
    <source>
        <dbReference type="ARBA" id="ARBA00007430"/>
    </source>
</evidence>
<keyword evidence="2" id="KW-0472">Membrane</keyword>
<dbReference type="Proteomes" id="UP000607435">
    <property type="component" value="Unassembled WGS sequence"/>
</dbReference>
<dbReference type="PANTHER" id="PTHR43318">
    <property type="entry name" value="UDP-N-ACETYLGLUCOSAMINE 4,6-DEHYDRATASE"/>
    <property type="match status" value="1"/>
</dbReference>
<sequence>MLIKFLHNISKKYASKWLVLLFDIVIIVATFFLAYLIRYNFKIDFDFWILIEQIPYVIVAAIISFIAVGSYKSVVRFTGFKDIVNIIIGANILATILICSTFLSRKVIDSESLFNISGSIIYIHLLLNILFLIGAKLFIKSMYNYITNDIETITNVLVFGAGNSGMLTYDAINNDTKNGLNIVGFIDDDERKRGKKINLLKVYNIKDINEKFLAKHSIEEVIISIQNIDPSRLLQITGNLFALGLKVKIVPPVQSWIDGDLSAGQIKEVKIEDLLGRDPINIKNPDLEEQYDNKVILITGAAGSIGSEICRKVSLYNYKKLILVDNAESALYDIQQEFRQQGLANIEAIVADVRNKTRIDQIFNLHKPKVVFHAAAYKHVPLMENNPFEAVSVNIGGTKNVADIAVKHSVDKFVLISTDKAVNPTNVMGATKRIAELYVSCLKGKGHTKFITTRFGNVLGSNGSVIPLFKKQIDKGGPLTVTHKDITRYFMTIPEACQLVLEAAAMGNGGEIFVFDMGEPIKIFNLAKNMIILSGLRYPEDIDISITGLRPGEKIYEELLADGENTKKTYHEKIMIAKSRRVDIEKTENHINKLTSINSLTQPLEIVSSIKSLIPEYISNNSTFEVLDSKK</sequence>
<feature type="transmembrane region" description="Helical" evidence="2">
    <location>
        <begin position="20"/>
        <end position="41"/>
    </location>
</feature>
<dbReference type="InterPro" id="IPR003869">
    <property type="entry name" value="Polysac_CapD-like"/>
</dbReference>
<dbReference type="RefSeq" id="WP_186845343.1">
    <property type="nucleotide sequence ID" value="NZ_JACOME010000002.1"/>
</dbReference>
<feature type="domain" description="Polysaccharide biosynthesis protein CapD-like" evidence="3">
    <location>
        <begin position="296"/>
        <end position="578"/>
    </location>
</feature>
<evidence type="ECO:0000256" key="2">
    <source>
        <dbReference type="SAM" id="Phobius"/>
    </source>
</evidence>
<evidence type="ECO:0000313" key="5">
    <source>
        <dbReference type="Proteomes" id="UP000607435"/>
    </source>
</evidence>
<gene>
    <name evidence="4" type="ORF">H6H04_07470</name>
</gene>
<keyword evidence="2" id="KW-1133">Transmembrane helix</keyword>
<dbReference type="InterPro" id="IPR051203">
    <property type="entry name" value="Polysaccharide_Synthase-Rel"/>
</dbReference>
<dbReference type="PANTHER" id="PTHR43318:SF1">
    <property type="entry name" value="POLYSACCHARIDE BIOSYNTHESIS PROTEIN EPSC-RELATED"/>
    <property type="match status" value="1"/>
</dbReference>
<feature type="transmembrane region" description="Helical" evidence="2">
    <location>
        <begin position="116"/>
        <end position="139"/>
    </location>
</feature>
<evidence type="ECO:0000313" key="4">
    <source>
        <dbReference type="EMBL" id="MBC3846212.1"/>
    </source>
</evidence>
<accession>A0ABR6Y0G1</accession>